<evidence type="ECO:0000256" key="2">
    <source>
        <dbReference type="SAM" id="MobiDB-lite"/>
    </source>
</evidence>
<proteinExistence type="predicted"/>
<dbReference type="InterPro" id="IPR016039">
    <property type="entry name" value="Thiolase-like"/>
</dbReference>
<dbReference type="SUPFAM" id="SSF51430">
    <property type="entry name" value="NAD(P)-linked oxidoreductase"/>
    <property type="match status" value="1"/>
</dbReference>
<accession>A0A316I0Q3</accession>
<dbReference type="Pfam" id="PF00195">
    <property type="entry name" value="Chal_sti_synt_N"/>
    <property type="match status" value="1"/>
</dbReference>
<dbReference type="SUPFAM" id="SSF53901">
    <property type="entry name" value="Thiolase-like"/>
    <property type="match status" value="2"/>
</dbReference>
<feature type="domain" description="Chalcone/stilbene synthase N-terminal" evidence="3">
    <location>
        <begin position="65"/>
        <end position="199"/>
    </location>
</feature>
<evidence type="ECO:0000259" key="5">
    <source>
        <dbReference type="Pfam" id="PF02797"/>
    </source>
</evidence>
<organism evidence="6 7">
    <name type="scientific">Lentzea atacamensis</name>
    <dbReference type="NCBI Taxonomy" id="531938"/>
    <lineage>
        <taxon>Bacteria</taxon>
        <taxon>Bacillati</taxon>
        <taxon>Actinomycetota</taxon>
        <taxon>Actinomycetes</taxon>
        <taxon>Pseudonocardiales</taxon>
        <taxon>Pseudonocardiaceae</taxon>
        <taxon>Lentzea</taxon>
    </lineage>
</organism>
<gene>
    <name evidence="6" type="ORF">C8D88_104127</name>
</gene>
<dbReference type="Proteomes" id="UP000246005">
    <property type="component" value="Unassembled WGS sequence"/>
</dbReference>
<name>A0A316I0Q3_9PSEU</name>
<evidence type="ECO:0000256" key="1">
    <source>
        <dbReference type="ARBA" id="ARBA00023002"/>
    </source>
</evidence>
<dbReference type="InterPro" id="IPR020471">
    <property type="entry name" value="AKR"/>
</dbReference>
<dbReference type="InterPro" id="IPR012328">
    <property type="entry name" value="Chalcone/stilbene_synt_C"/>
</dbReference>
<dbReference type="CDD" id="cd00831">
    <property type="entry name" value="CHS_like"/>
    <property type="match status" value="1"/>
</dbReference>
<protein>
    <submittedName>
        <fullName evidence="6">Putative naringenin-chalcone synthase</fullName>
    </submittedName>
</protein>
<dbReference type="Pfam" id="PF00248">
    <property type="entry name" value="Aldo_ket_red"/>
    <property type="match status" value="1"/>
</dbReference>
<evidence type="ECO:0000259" key="4">
    <source>
        <dbReference type="Pfam" id="PF00248"/>
    </source>
</evidence>
<evidence type="ECO:0000259" key="3">
    <source>
        <dbReference type="Pfam" id="PF00195"/>
    </source>
</evidence>
<dbReference type="InterPro" id="IPR001099">
    <property type="entry name" value="Chalcone/stilbene_synt_N"/>
</dbReference>
<dbReference type="PRINTS" id="PR00069">
    <property type="entry name" value="ALDKETRDTASE"/>
</dbReference>
<dbReference type="GO" id="GO:0005737">
    <property type="term" value="C:cytoplasm"/>
    <property type="evidence" value="ECO:0007669"/>
    <property type="project" value="TreeGrafter"/>
</dbReference>
<sequence>MPVLCRPAVWVPENTISMDETLSMCRRLHPRHEKLPLVLRMIENTGVARRHLIQPLEQTLRHHGFEARNELYVREAQARIPAVVRQALASAGVSERDIDAIVFVSCTGFTMPPLTAWMINELGFQHDTRQIPIAQLGCAAGGAAINRAHDFCVAHPNANALIVTCEFCSLCYQPTDTDVGALLSDGLFGDAIAAAVVLGGPGDGMRLERNAAHLVPGTEDWIAYDVRATGFHFRLDKRVPGTMSMLAPALHALADAHGWDSSNLDFYIIHAGGPRILDDLSHYLGVPRGAFRHSRATLTEYGNIASAVVLDALRRQFDEGLPAGARGMLAGFGPGITAEASLGIWTTADTDGVSGANGRTTDHFPIPAPRRQCTSHPREKPRNAMTTSVVNPPKTFALGGDRVVNRLGYGAMHLTGPGFWGPPQDPQQAIRLLRRAVHEFGVNFIDTADSYGPGYNEQIIREALHPYPGDLVIATKGGMLRSGPDDWVRAEGRSPYIVALGRPDYLRQQVELSLHRLGLDRIDLYQLHRIDPSVPLEDQLGVLAELQQQGKIRHIGLSGQPEVTFEQLDEARRIVDIVAVENLYNIADRTGEPMLRHTEEQGIAFIPWFPLGHGDLVGPTGVLTRAAAKYGVTGAQLGLAWLLRRSPNVLLIPGTTSIRHLAENLEAADVQLDESQWANVEELCSRATVWRPEAAVPTQQGAAR</sequence>
<dbReference type="Gene3D" id="3.20.20.100">
    <property type="entry name" value="NADP-dependent oxidoreductase domain"/>
    <property type="match status" value="1"/>
</dbReference>
<dbReference type="CDD" id="cd19088">
    <property type="entry name" value="AKR_AKR13B1"/>
    <property type="match status" value="1"/>
</dbReference>
<feature type="domain" description="NADP-dependent oxidoreductase" evidence="4">
    <location>
        <begin position="406"/>
        <end position="683"/>
    </location>
</feature>
<dbReference type="PANTHER" id="PTHR43625">
    <property type="entry name" value="AFLATOXIN B1 ALDEHYDE REDUCTASE"/>
    <property type="match status" value="1"/>
</dbReference>
<dbReference type="RefSeq" id="WP_109636611.1">
    <property type="nucleotide sequence ID" value="NZ_QGHB01000004.1"/>
</dbReference>
<evidence type="ECO:0000313" key="6">
    <source>
        <dbReference type="EMBL" id="PWK86966.1"/>
    </source>
</evidence>
<feature type="domain" description="Chalcone/stilbene synthase C-terminal" evidence="5">
    <location>
        <begin position="210"/>
        <end position="340"/>
    </location>
</feature>
<dbReference type="EMBL" id="QGHB01000004">
    <property type="protein sequence ID" value="PWK86966.1"/>
    <property type="molecule type" value="Genomic_DNA"/>
</dbReference>
<dbReference type="GO" id="GO:0016746">
    <property type="term" value="F:acyltransferase activity"/>
    <property type="evidence" value="ECO:0007669"/>
    <property type="project" value="InterPro"/>
</dbReference>
<evidence type="ECO:0000313" key="7">
    <source>
        <dbReference type="Proteomes" id="UP000246005"/>
    </source>
</evidence>
<keyword evidence="1" id="KW-0560">Oxidoreductase</keyword>
<feature type="region of interest" description="Disordered" evidence="2">
    <location>
        <begin position="356"/>
        <end position="392"/>
    </location>
</feature>
<dbReference type="InterPro" id="IPR023210">
    <property type="entry name" value="NADP_OxRdtase_dom"/>
</dbReference>
<dbReference type="GO" id="GO:0016491">
    <property type="term" value="F:oxidoreductase activity"/>
    <property type="evidence" value="ECO:0007669"/>
    <property type="project" value="UniProtKB-KW"/>
</dbReference>
<reference evidence="6 7" key="1">
    <citation type="submission" date="2018-05" db="EMBL/GenBank/DDBJ databases">
        <title>Genomic Encyclopedia of Type Strains, Phase IV (KMG-IV): sequencing the most valuable type-strain genomes for metagenomic binning, comparative biology and taxonomic classification.</title>
        <authorList>
            <person name="Goeker M."/>
        </authorList>
    </citation>
    <scope>NUCLEOTIDE SEQUENCE [LARGE SCALE GENOMIC DNA]</scope>
    <source>
        <strain evidence="6 7">DSM 45480</strain>
    </source>
</reference>
<dbReference type="Pfam" id="PF02797">
    <property type="entry name" value="Chal_sti_synt_C"/>
    <property type="match status" value="1"/>
</dbReference>
<dbReference type="InterPro" id="IPR050791">
    <property type="entry name" value="Aldo-Keto_reductase"/>
</dbReference>
<dbReference type="Gene3D" id="3.40.47.10">
    <property type="match status" value="2"/>
</dbReference>
<dbReference type="InterPro" id="IPR036812">
    <property type="entry name" value="NAD(P)_OxRdtase_dom_sf"/>
</dbReference>
<dbReference type="PANTHER" id="PTHR43625:SF40">
    <property type="entry name" value="ALDO-KETO REDUCTASE YAKC [NADP(+)]"/>
    <property type="match status" value="1"/>
</dbReference>
<dbReference type="AlphaFoldDB" id="A0A316I0Q3"/>
<comment type="caution">
    <text evidence="6">The sequence shown here is derived from an EMBL/GenBank/DDBJ whole genome shotgun (WGS) entry which is preliminary data.</text>
</comment>